<dbReference type="PANTHER" id="PTHR31540">
    <property type="entry name" value="CENTROSOMAL PROTEIN OF 131 KDA"/>
    <property type="match status" value="1"/>
</dbReference>
<feature type="region of interest" description="Disordered" evidence="2">
    <location>
        <begin position="351"/>
        <end position="628"/>
    </location>
</feature>
<dbReference type="PANTHER" id="PTHR31540:SF1">
    <property type="entry name" value="CENTROSOMAL PROTEIN OF 131 KDA"/>
    <property type="match status" value="1"/>
</dbReference>
<feature type="compositionally biased region" description="Low complexity" evidence="2">
    <location>
        <begin position="519"/>
        <end position="530"/>
    </location>
</feature>
<keyword evidence="1" id="KW-0175">Coiled coil</keyword>
<feature type="region of interest" description="Disordered" evidence="2">
    <location>
        <begin position="1"/>
        <end position="312"/>
    </location>
</feature>
<dbReference type="GO" id="GO:0034451">
    <property type="term" value="C:centriolar satellite"/>
    <property type="evidence" value="ECO:0000318"/>
    <property type="project" value="GO_Central"/>
</dbReference>
<feature type="compositionally biased region" description="Basic and acidic residues" evidence="2">
    <location>
        <begin position="213"/>
        <end position="222"/>
    </location>
</feature>
<dbReference type="GO" id="GO:0010824">
    <property type="term" value="P:regulation of centrosome duplication"/>
    <property type="evidence" value="ECO:0000318"/>
    <property type="project" value="GO_Central"/>
</dbReference>
<feature type="compositionally biased region" description="Basic and acidic residues" evidence="2">
    <location>
        <begin position="357"/>
        <end position="388"/>
    </location>
</feature>
<dbReference type="RefSeq" id="XP_030840139.1">
    <property type="nucleotide sequence ID" value="XM_030984279.1"/>
</dbReference>
<dbReference type="Proteomes" id="UP000007110">
    <property type="component" value="Unassembled WGS sequence"/>
</dbReference>
<feature type="compositionally biased region" description="Basic and acidic residues" evidence="2">
    <location>
        <begin position="929"/>
        <end position="948"/>
    </location>
</feature>
<dbReference type="GO" id="GO:0005929">
    <property type="term" value="C:cilium"/>
    <property type="evidence" value="ECO:0007669"/>
    <property type="project" value="GOC"/>
</dbReference>
<feature type="compositionally biased region" description="Low complexity" evidence="2">
    <location>
        <begin position="1"/>
        <end position="64"/>
    </location>
</feature>
<feature type="compositionally biased region" description="Basic residues" evidence="2">
    <location>
        <begin position="426"/>
        <end position="437"/>
    </location>
</feature>
<evidence type="ECO:0000313" key="4">
    <source>
        <dbReference type="Proteomes" id="UP000007110"/>
    </source>
</evidence>
<organism evidence="3 4">
    <name type="scientific">Strongylocentrotus purpuratus</name>
    <name type="common">Purple sea urchin</name>
    <dbReference type="NCBI Taxonomy" id="7668"/>
    <lineage>
        <taxon>Eukaryota</taxon>
        <taxon>Metazoa</taxon>
        <taxon>Echinodermata</taxon>
        <taxon>Eleutherozoa</taxon>
        <taxon>Echinozoa</taxon>
        <taxon>Echinoidea</taxon>
        <taxon>Euechinoidea</taxon>
        <taxon>Echinacea</taxon>
        <taxon>Camarodonta</taxon>
        <taxon>Echinidea</taxon>
        <taxon>Strongylocentrotidae</taxon>
        <taxon>Strongylocentrotus</taxon>
    </lineage>
</organism>
<evidence type="ECO:0000256" key="1">
    <source>
        <dbReference type="SAM" id="Coils"/>
    </source>
</evidence>
<feature type="compositionally biased region" description="Low complexity" evidence="2">
    <location>
        <begin position="89"/>
        <end position="103"/>
    </location>
</feature>
<feature type="compositionally biased region" description="Basic and acidic residues" evidence="2">
    <location>
        <begin position="531"/>
        <end position="547"/>
    </location>
</feature>
<feature type="region of interest" description="Disordered" evidence="2">
    <location>
        <begin position="925"/>
        <end position="959"/>
    </location>
</feature>
<dbReference type="EnsemblMetazoa" id="XM_030984280">
    <property type="protein sequence ID" value="XP_030840140"/>
    <property type="gene ID" value="LOC100888883"/>
</dbReference>
<dbReference type="GO" id="GO:0035735">
    <property type="term" value="P:intraciliary transport involved in cilium assembly"/>
    <property type="evidence" value="ECO:0007669"/>
    <property type="project" value="InterPro"/>
</dbReference>
<evidence type="ECO:0000313" key="3">
    <source>
        <dbReference type="EnsemblMetazoa" id="XP_030840139"/>
    </source>
</evidence>
<proteinExistence type="predicted"/>
<dbReference type="GeneID" id="100888883"/>
<keyword evidence="4" id="KW-1185">Reference proteome</keyword>
<dbReference type="FunCoup" id="A0A7M7NQC6">
    <property type="interactions" value="203"/>
</dbReference>
<feature type="coiled-coil region" evidence="1">
    <location>
        <begin position="1032"/>
        <end position="1217"/>
    </location>
</feature>
<name>A0A7M7NQC6_STRPU</name>
<feature type="compositionally biased region" description="Polar residues" evidence="2">
    <location>
        <begin position="130"/>
        <end position="145"/>
    </location>
</feature>
<feature type="compositionally biased region" description="Polar residues" evidence="2">
    <location>
        <begin position="181"/>
        <end position="197"/>
    </location>
</feature>
<feature type="compositionally biased region" description="Polar residues" evidence="2">
    <location>
        <begin position="492"/>
        <end position="504"/>
    </location>
</feature>
<feature type="compositionally biased region" description="Basic and acidic residues" evidence="2">
    <location>
        <begin position="399"/>
        <end position="419"/>
    </location>
</feature>
<reference evidence="3" key="2">
    <citation type="submission" date="2021-01" db="UniProtKB">
        <authorList>
            <consortium name="EnsemblMetazoa"/>
        </authorList>
    </citation>
    <scope>IDENTIFICATION</scope>
</reference>
<dbReference type="OrthoDB" id="197735at2759"/>
<dbReference type="KEGG" id="spu:100888883"/>
<dbReference type="GO" id="GO:0060271">
    <property type="term" value="P:cilium assembly"/>
    <property type="evidence" value="ECO:0000318"/>
    <property type="project" value="GO_Central"/>
</dbReference>
<sequence>MSQHLSLSLSGSQISSMKRSGSSGAMSSGPGGARPNSGRPGSSGGNRPSSGRSSARSTASTTRGKSPGRGEMGANFGGKVANARGTGSGLTRSSSSSGIGSSDSRQKRSAESTHRSNTTDDSDSVLQAMENPNSTDFMNLFNNDHQPVIRSKAGGTTKKPSTQKKRQEPMSSRAFQIPMSARTSSTLDSYRLNSSRSPAGDAAASPFESYTQHLEKDIDSNHIARNSYQQPEKDYDSLPLRNGGPALSPRGPDKNLRPPSPNKTNKNEFQLGEEPSRQWSSGKNAHQGLPSNRTMHDANARLLRTSTSSDHPVAEEYIESVNEAATKIQRWYKGCAQERRKEGEDEIKKILSQKRKERSDLVHREQDSVRTREQQERDRKRTREEKLRQARQSAIQDLQRSREDKKREIKEKAEEELRYLKASGKVGKKPAAKKGAVKKQSTGSGPSPTKKLPDGTTPHPVEPESRRQQRPGTASSTGRKVDEIFESEPSTHRTGATDNGYNGDTDSERPDDTPSQAPTKTTLTDLLDTLKLLEEPVRVPSPTEKKQKGPAWLDIFDDDKEEEEEQEEDEPQPPSSRYLSASRTGGAGGQYLSEENLQEVTRRSLGGEVSKPVKQPKTKAAPPVGSHALLTDDKLRHIMSFLDEVDQAEHETVSEFSQALDVDQAPTTSRTIPAVPLVPSAEEIQRLEEASAAASEVTSTVLSQRLQLEEKERSVKMLQKGLNQQRELTVRHAKEQDKETKRRLQLQKEEYESTIKRHLSFIDQLIDDKKALSEKYDGVVTELKQVDKKYQGRIKNMDDSHTRELSKIKDVQAAAEKLRREKWIDEKTKKIKEITVKGLEPEIQRLIANHKAEIKKVKTIHEAEMLQAEERAGQKYVRHIEELRDQLADEKEAACAREREMAKQRYEKQLEQEEAAYQQQRRRMYSEVQEEKDRINEQARRQRQEMDRLQQTMEGNSHKAISAMKEEYEKARDEQERRHRAEVKDLEERLRIEKQAWEENYMKKQETWLLSKERELKEQVRRDRDKEIEMVITRLEDDAQSSRDELERAAENRIKRIRDKYEGELREVETSERKTQERLNEVKAQLAEIEGDNLRIQALFKQRDHEVAEVNKVCERLTKERKNVEEVVRQEFADRLVAVDDENKRVKNEISEMRARHKLELTRIQESKEEEMEEVHKRVKQAIAKKEDVVNQLRQQHAAAVKRADHLESLLEQQRKQLVKKK</sequence>
<reference evidence="4" key="1">
    <citation type="submission" date="2015-02" db="EMBL/GenBank/DDBJ databases">
        <title>Genome sequencing for Strongylocentrotus purpuratus.</title>
        <authorList>
            <person name="Murali S."/>
            <person name="Liu Y."/>
            <person name="Vee V."/>
            <person name="English A."/>
            <person name="Wang M."/>
            <person name="Skinner E."/>
            <person name="Han Y."/>
            <person name="Muzny D.M."/>
            <person name="Worley K.C."/>
            <person name="Gibbs R.A."/>
        </authorList>
    </citation>
    <scope>NUCLEOTIDE SEQUENCE</scope>
</reference>
<dbReference type="InterPro" id="IPR030465">
    <property type="entry name" value="CEP131"/>
</dbReference>
<dbReference type="OMA" id="MHKERDR"/>
<feature type="coiled-coil region" evidence="1">
    <location>
        <begin position="708"/>
        <end position="754"/>
    </location>
</feature>
<evidence type="ECO:0008006" key="5">
    <source>
        <dbReference type="Google" id="ProtNLM"/>
    </source>
</evidence>
<dbReference type="RefSeq" id="XP_030840140.1">
    <property type="nucleotide sequence ID" value="XM_030984280.1"/>
</dbReference>
<protein>
    <recommendedName>
        <fullName evidence="5">Centrosomal protein of 131 kDa</fullName>
    </recommendedName>
</protein>
<dbReference type="CTD" id="22994"/>
<evidence type="ECO:0000256" key="2">
    <source>
        <dbReference type="SAM" id="MobiDB-lite"/>
    </source>
</evidence>
<feature type="compositionally biased region" description="Polar residues" evidence="2">
    <location>
        <begin position="277"/>
        <end position="293"/>
    </location>
</feature>
<dbReference type="EnsemblMetazoa" id="XM_030984279">
    <property type="protein sequence ID" value="XP_030840139"/>
    <property type="gene ID" value="LOC100888883"/>
</dbReference>
<feature type="compositionally biased region" description="Acidic residues" evidence="2">
    <location>
        <begin position="555"/>
        <end position="571"/>
    </location>
</feature>
<feature type="compositionally biased region" description="Basic and acidic residues" evidence="2">
    <location>
        <begin position="104"/>
        <end position="118"/>
    </location>
</feature>
<dbReference type="InParanoid" id="A0A7M7NQC6"/>
<accession>A0A7M7NQC6</accession>
<dbReference type="AlphaFoldDB" id="A0A7M7NQC6"/>